<proteinExistence type="predicted"/>
<dbReference type="EMBL" id="SDMP01000002">
    <property type="protein sequence ID" value="RYR73095.1"/>
    <property type="molecule type" value="Genomic_DNA"/>
</dbReference>
<comment type="caution">
    <text evidence="2">The sequence shown here is derived from an EMBL/GenBank/DDBJ whole genome shotgun (WGS) entry which is preliminary data.</text>
</comment>
<dbReference type="InterPro" id="IPR019557">
    <property type="entry name" value="AminoTfrase-like_pln_mobile"/>
</dbReference>
<organism evidence="2 3">
    <name type="scientific">Arachis hypogaea</name>
    <name type="common">Peanut</name>
    <dbReference type="NCBI Taxonomy" id="3818"/>
    <lineage>
        <taxon>Eukaryota</taxon>
        <taxon>Viridiplantae</taxon>
        <taxon>Streptophyta</taxon>
        <taxon>Embryophyta</taxon>
        <taxon>Tracheophyta</taxon>
        <taxon>Spermatophyta</taxon>
        <taxon>Magnoliopsida</taxon>
        <taxon>eudicotyledons</taxon>
        <taxon>Gunneridae</taxon>
        <taxon>Pentapetalae</taxon>
        <taxon>rosids</taxon>
        <taxon>fabids</taxon>
        <taxon>Fabales</taxon>
        <taxon>Fabaceae</taxon>
        <taxon>Papilionoideae</taxon>
        <taxon>50 kb inversion clade</taxon>
        <taxon>dalbergioids sensu lato</taxon>
        <taxon>Dalbergieae</taxon>
        <taxon>Pterocarpus clade</taxon>
        <taxon>Arachis</taxon>
    </lineage>
</organism>
<dbReference type="Proteomes" id="UP000289738">
    <property type="component" value="Chromosome A02"/>
</dbReference>
<reference evidence="2 3" key="1">
    <citation type="submission" date="2019-01" db="EMBL/GenBank/DDBJ databases">
        <title>Sequencing of cultivated peanut Arachis hypogaea provides insights into genome evolution and oil improvement.</title>
        <authorList>
            <person name="Chen X."/>
        </authorList>
    </citation>
    <scope>NUCLEOTIDE SEQUENCE [LARGE SCALE GENOMIC DNA]</scope>
    <source>
        <strain evidence="3">cv. Fuhuasheng</strain>
        <tissue evidence="2">Leaves</tissue>
    </source>
</reference>
<dbReference type="GO" id="GO:0010073">
    <property type="term" value="P:meristem maintenance"/>
    <property type="evidence" value="ECO:0007669"/>
    <property type="project" value="InterPro"/>
</dbReference>
<dbReference type="AlphaFoldDB" id="A0A445ECV3"/>
<sequence>MLICNNFLSSDPYNPIVEGHLRETDFIMFLILESFNAKTHTFYFPVSECAVSLEDVAMILGLPTNRIPVTGPTMSSLEALDAECLHYFGVTPRKMKYKGSFIKLTWIRSLKDRILLTDDI</sequence>
<gene>
    <name evidence="2" type="ORF">Ahy_A02g007400</name>
</gene>
<evidence type="ECO:0000313" key="3">
    <source>
        <dbReference type="Proteomes" id="UP000289738"/>
    </source>
</evidence>
<accession>A0A445ECV3</accession>
<keyword evidence="3" id="KW-1185">Reference proteome</keyword>
<dbReference type="Pfam" id="PF10536">
    <property type="entry name" value="PMD"/>
    <property type="match status" value="1"/>
</dbReference>
<dbReference type="PANTHER" id="PTHR46033">
    <property type="entry name" value="PROTEIN MAIN-LIKE 2"/>
    <property type="match status" value="1"/>
</dbReference>
<dbReference type="PANTHER" id="PTHR46033:SF8">
    <property type="entry name" value="PROTEIN MAINTENANCE OF MERISTEMS-LIKE"/>
    <property type="match status" value="1"/>
</dbReference>
<name>A0A445ECV3_ARAHY</name>
<dbReference type="InterPro" id="IPR044824">
    <property type="entry name" value="MAIN-like"/>
</dbReference>
<evidence type="ECO:0000313" key="2">
    <source>
        <dbReference type="EMBL" id="RYR73095.1"/>
    </source>
</evidence>
<evidence type="ECO:0000259" key="1">
    <source>
        <dbReference type="Pfam" id="PF10536"/>
    </source>
</evidence>
<feature type="domain" description="Aminotransferase-like plant mobile" evidence="1">
    <location>
        <begin position="25"/>
        <end position="111"/>
    </location>
</feature>
<protein>
    <recommendedName>
        <fullName evidence="1">Aminotransferase-like plant mobile domain-containing protein</fullName>
    </recommendedName>
</protein>